<keyword evidence="2" id="KW-1185">Reference proteome</keyword>
<dbReference type="Proteomes" id="UP000053758">
    <property type="component" value="Unassembled WGS sequence"/>
</dbReference>
<dbReference type="GeneID" id="26305421"/>
<gene>
    <name evidence="1" type="ORF">PAN0_012d4597</name>
</gene>
<protein>
    <submittedName>
        <fullName evidence="1">Integral membrane protein</fullName>
    </submittedName>
</protein>
<dbReference type="OrthoDB" id="5216128at2759"/>
<evidence type="ECO:0000313" key="1">
    <source>
        <dbReference type="EMBL" id="GAK66375.1"/>
    </source>
</evidence>
<sequence>MSESSRLSTLLVGSSVFATIFIGFGVNAILRPDNALTFFEFAPPLAPADKTLVKYLMTVYGVRDIFMGLAMIAAAWAREAKTLGWICVAASMVAFADGAVCWHAGKGEWGHWSYAPMLTIIGSLLIGRSARPGA</sequence>
<evidence type="ECO:0000313" key="2">
    <source>
        <dbReference type="Proteomes" id="UP000053758"/>
    </source>
</evidence>
<dbReference type="AlphaFoldDB" id="A0A081CI79"/>
<dbReference type="EMBL" id="DF830079">
    <property type="protein sequence ID" value="GAK66375.1"/>
    <property type="molecule type" value="Genomic_DNA"/>
</dbReference>
<accession>A0A081CI79</accession>
<reference evidence="2" key="1">
    <citation type="journal article" date="2014" name="Genome Announc.">
        <title>Draft Genome Sequence of the Yeast Pseudozyma antarctica Type Strain JCM10317, a Producer of the Glycolipid Biosurfactants, Mannosylerythritol Lipids.</title>
        <authorList>
            <person name="Saika A."/>
            <person name="Koike H."/>
            <person name="Hori T."/>
            <person name="Fukuoka T."/>
            <person name="Sato S."/>
            <person name="Habe H."/>
            <person name="Kitamoto D."/>
            <person name="Morita T."/>
        </authorList>
    </citation>
    <scope>NUCLEOTIDE SEQUENCE [LARGE SCALE GENOMIC DNA]</scope>
    <source>
        <strain evidence="2">JCM 10317</strain>
    </source>
</reference>
<name>A0A081CI79_PSEA2</name>
<dbReference type="Pfam" id="PF14087">
    <property type="entry name" value="DUF4267"/>
    <property type="match status" value="1"/>
</dbReference>
<dbReference type="InterPro" id="IPR025363">
    <property type="entry name" value="DUF4267"/>
</dbReference>
<dbReference type="RefSeq" id="XP_014655620.1">
    <property type="nucleotide sequence ID" value="XM_014800134.1"/>
</dbReference>
<organism evidence="1 2">
    <name type="scientific">Pseudozyma antarctica</name>
    <name type="common">Yeast</name>
    <name type="synonym">Candida antarctica</name>
    <dbReference type="NCBI Taxonomy" id="84753"/>
    <lineage>
        <taxon>Eukaryota</taxon>
        <taxon>Fungi</taxon>
        <taxon>Dikarya</taxon>
        <taxon>Basidiomycota</taxon>
        <taxon>Ustilaginomycotina</taxon>
        <taxon>Ustilaginomycetes</taxon>
        <taxon>Ustilaginales</taxon>
        <taxon>Ustilaginaceae</taxon>
        <taxon>Moesziomyces</taxon>
    </lineage>
</organism>
<dbReference type="HOGENOM" id="CLU_144283_0_0_1"/>
<proteinExistence type="predicted"/>